<dbReference type="Proteomes" id="UP001596055">
    <property type="component" value="Unassembled WGS sequence"/>
</dbReference>
<protein>
    <recommendedName>
        <fullName evidence="3">Lipoprotein</fullName>
    </recommendedName>
</protein>
<gene>
    <name evidence="1" type="ORF">ACFPQA_15700</name>
</gene>
<comment type="caution">
    <text evidence="1">The sequence shown here is derived from an EMBL/GenBank/DDBJ whole genome shotgun (WGS) entry which is preliminary data.</text>
</comment>
<dbReference type="RefSeq" id="WP_248158540.1">
    <property type="nucleotide sequence ID" value="NZ_JAKZAJ010000004.1"/>
</dbReference>
<evidence type="ECO:0000313" key="1">
    <source>
        <dbReference type="EMBL" id="MFC5546508.1"/>
    </source>
</evidence>
<reference evidence="2" key="1">
    <citation type="journal article" date="2019" name="Int. J. Syst. Evol. Microbiol.">
        <title>The Global Catalogue of Microorganisms (GCM) 10K type strain sequencing project: providing services to taxonomists for standard genome sequencing and annotation.</title>
        <authorList>
            <consortium name="The Broad Institute Genomics Platform"/>
            <consortium name="The Broad Institute Genome Sequencing Center for Infectious Disease"/>
            <person name="Wu L."/>
            <person name="Ma J."/>
        </authorList>
    </citation>
    <scope>NUCLEOTIDE SEQUENCE [LARGE SCALE GENOMIC DNA]</scope>
    <source>
        <strain evidence="2">CGMCC 4.1799</strain>
    </source>
</reference>
<evidence type="ECO:0008006" key="3">
    <source>
        <dbReference type="Google" id="ProtNLM"/>
    </source>
</evidence>
<dbReference type="PROSITE" id="PS51257">
    <property type="entry name" value="PROKAR_LIPOPROTEIN"/>
    <property type="match status" value="1"/>
</dbReference>
<sequence>MKFAVSIVFALILTGCTSTPSVQFSPSQDYAVSVQSNLFDAVRIADNDITLFNDGKALGFIRLEPISADVQSTSEFIDSLKSASASESTEIQVLGIKSGFKGFSAKIREYQTGYIINEENPDSLLIFSFPEGIFEKVANTISPGI</sequence>
<organism evidence="1 2">
    <name type="scientific">Marinobacter koreensis</name>
    <dbReference type="NCBI Taxonomy" id="335974"/>
    <lineage>
        <taxon>Bacteria</taxon>
        <taxon>Pseudomonadati</taxon>
        <taxon>Pseudomonadota</taxon>
        <taxon>Gammaproteobacteria</taxon>
        <taxon>Pseudomonadales</taxon>
        <taxon>Marinobacteraceae</taxon>
        <taxon>Marinobacter</taxon>
    </lineage>
</organism>
<dbReference type="EMBL" id="JBHSNL010000006">
    <property type="protein sequence ID" value="MFC5546508.1"/>
    <property type="molecule type" value="Genomic_DNA"/>
</dbReference>
<name>A0ABW0RPX5_9GAMM</name>
<keyword evidence="2" id="KW-1185">Reference proteome</keyword>
<evidence type="ECO:0000313" key="2">
    <source>
        <dbReference type="Proteomes" id="UP001596055"/>
    </source>
</evidence>
<accession>A0ABW0RPX5</accession>
<proteinExistence type="predicted"/>